<feature type="compositionally biased region" description="Basic and acidic residues" evidence="1">
    <location>
        <begin position="25"/>
        <end position="46"/>
    </location>
</feature>
<organism evidence="3 4">
    <name type="scientific">Mammaliicoccus fleurettii</name>
    <dbReference type="NCBI Taxonomy" id="150056"/>
    <lineage>
        <taxon>Bacteria</taxon>
        <taxon>Bacillati</taxon>
        <taxon>Bacillota</taxon>
        <taxon>Bacilli</taxon>
        <taxon>Bacillales</taxon>
        <taxon>Staphylococcaceae</taxon>
        <taxon>Mammaliicoccus</taxon>
    </lineage>
</organism>
<keyword evidence="4" id="KW-1185">Reference proteome</keyword>
<evidence type="ECO:0000313" key="3">
    <source>
        <dbReference type="EMBL" id="MBS3696822.1"/>
    </source>
</evidence>
<dbReference type="Proteomes" id="UP000681586">
    <property type="component" value="Unassembled WGS sequence"/>
</dbReference>
<protein>
    <recommendedName>
        <fullName evidence="5">Lipoprotein</fullName>
    </recommendedName>
</protein>
<proteinExistence type="predicted"/>
<dbReference type="GeneID" id="86196838"/>
<evidence type="ECO:0000256" key="2">
    <source>
        <dbReference type="SAM" id="SignalP"/>
    </source>
</evidence>
<dbReference type="RefSeq" id="WP_078357386.1">
    <property type="nucleotide sequence ID" value="NZ_JAAQPD010000038.1"/>
</dbReference>
<evidence type="ECO:0008006" key="5">
    <source>
        <dbReference type="Google" id="ProtNLM"/>
    </source>
</evidence>
<evidence type="ECO:0000313" key="4">
    <source>
        <dbReference type="Proteomes" id="UP000681586"/>
    </source>
</evidence>
<accession>A0ABS5MLQ0</accession>
<reference evidence="3 4" key="1">
    <citation type="submission" date="2021-05" db="EMBL/GenBank/DDBJ databases">
        <title>Staphylococcus fleurettii isolated from lake water in First Nation community in Manitoba, Canada.</title>
        <authorList>
            <person name="Bashar S."/>
            <person name="Murdock A."/>
            <person name="Patidar R."/>
            <person name="Golding G."/>
            <person name="Farenhorst A."/>
            <person name="Kumar A."/>
        </authorList>
    </citation>
    <scope>NUCLEOTIDE SEQUENCE [LARGE SCALE GENOMIC DNA]</scope>
    <source>
        <strain evidence="3 4">SF002</strain>
    </source>
</reference>
<feature type="region of interest" description="Disordered" evidence="1">
    <location>
        <begin position="25"/>
        <end position="48"/>
    </location>
</feature>
<comment type="caution">
    <text evidence="3">The sequence shown here is derived from an EMBL/GenBank/DDBJ whole genome shotgun (WGS) entry which is preliminary data.</text>
</comment>
<evidence type="ECO:0000256" key="1">
    <source>
        <dbReference type="SAM" id="MobiDB-lite"/>
    </source>
</evidence>
<gene>
    <name evidence="3" type="ORF">JJQ58_04900</name>
</gene>
<dbReference type="EMBL" id="JAGXBM010000004">
    <property type="protein sequence ID" value="MBS3696822.1"/>
    <property type="molecule type" value="Genomic_DNA"/>
</dbReference>
<feature type="chain" id="PRO_5046823033" description="Lipoprotein" evidence="2">
    <location>
        <begin position="19"/>
        <end position="171"/>
    </location>
</feature>
<sequence>MKNKLLLLCIVLSLVLVACGSKEEEKPTTDEAGDKHGIKIDEKGNPKETIQVNDKTEKAVKEVIEQNRKSLNEGNVDEYIKTIDSNSKQLDVKEEEKVLKDTLKNYKFDKKISNIKFLEDKKDQVVVFYSTETTAHPKDGSKEEKKSFKEAVTLIKKGDTYKISHVEPYAI</sequence>
<feature type="signal peptide" evidence="2">
    <location>
        <begin position="1"/>
        <end position="18"/>
    </location>
</feature>
<name>A0ABS5MLQ0_9STAP</name>
<keyword evidence="2" id="KW-0732">Signal</keyword>
<dbReference type="PROSITE" id="PS51257">
    <property type="entry name" value="PROKAR_LIPOPROTEIN"/>
    <property type="match status" value="1"/>
</dbReference>